<protein>
    <recommendedName>
        <fullName evidence="7">Preprotein translocase subunit SecA</fullName>
    </recommendedName>
</protein>
<evidence type="ECO:0000313" key="3">
    <source>
        <dbReference type="EMBL" id="RHI17687.1"/>
    </source>
</evidence>
<dbReference type="Pfam" id="PF02810">
    <property type="entry name" value="SEC-C"/>
    <property type="match status" value="1"/>
</dbReference>
<accession>A0A3E4WQW2</accession>
<reference evidence="4 5" key="1">
    <citation type="submission" date="2018-08" db="EMBL/GenBank/DDBJ databases">
        <title>A genome reference for cultivated species of the human gut microbiota.</title>
        <authorList>
            <person name="Zou Y."/>
            <person name="Xue W."/>
            <person name="Luo G."/>
        </authorList>
    </citation>
    <scope>NUCLEOTIDE SEQUENCE [LARGE SCALE GENOMIC DNA]</scope>
    <source>
        <strain evidence="3 6">AM16-11</strain>
        <strain evidence="2 4">OM08-12AT</strain>
        <strain evidence="1 5">TF11-15AC</strain>
    </source>
</reference>
<dbReference type="SUPFAM" id="SSF103642">
    <property type="entry name" value="Sec-C motif"/>
    <property type="match status" value="1"/>
</dbReference>
<evidence type="ECO:0000313" key="6">
    <source>
        <dbReference type="Proteomes" id="UP000285865"/>
    </source>
</evidence>
<name>A0A3E4WQW2_9FIRM</name>
<dbReference type="Proteomes" id="UP000261052">
    <property type="component" value="Unassembled WGS sequence"/>
</dbReference>
<organism evidence="2 4">
    <name type="scientific">Agathobacter rectalis</name>
    <dbReference type="NCBI Taxonomy" id="39491"/>
    <lineage>
        <taxon>Bacteria</taxon>
        <taxon>Bacillati</taxon>
        <taxon>Bacillota</taxon>
        <taxon>Clostridia</taxon>
        <taxon>Lachnospirales</taxon>
        <taxon>Lachnospiraceae</taxon>
        <taxon>Agathobacter</taxon>
    </lineage>
</organism>
<evidence type="ECO:0000313" key="1">
    <source>
        <dbReference type="EMBL" id="RGK42047.1"/>
    </source>
</evidence>
<proteinExistence type="predicted"/>
<dbReference type="EMBL" id="QSTI01000033">
    <property type="protein sequence ID" value="RGM44420.1"/>
    <property type="molecule type" value="Genomic_DNA"/>
</dbReference>
<evidence type="ECO:0000313" key="4">
    <source>
        <dbReference type="Proteomes" id="UP000260717"/>
    </source>
</evidence>
<evidence type="ECO:0000313" key="2">
    <source>
        <dbReference type="EMBL" id="RGM44420.1"/>
    </source>
</evidence>
<dbReference type="Proteomes" id="UP000285865">
    <property type="component" value="Unassembled WGS sequence"/>
</dbReference>
<dbReference type="RefSeq" id="WP_117686238.1">
    <property type="nucleotide sequence ID" value="NZ_QRIB01000017.1"/>
</dbReference>
<evidence type="ECO:0000313" key="5">
    <source>
        <dbReference type="Proteomes" id="UP000261052"/>
    </source>
</evidence>
<comment type="caution">
    <text evidence="2">The sequence shown here is derived from an EMBL/GenBank/DDBJ whole genome shotgun (WGS) entry which is preliminary data.</text>
</comment>
<dbReference type="Gene3D" id="3.10.450.50">
    <property type="match status" value="1"/>
</dbReference>
<sequence>MAKGLYDEYYTNGKIELARTGKNVSLKNHFTKDEIKQRNHEIASHYEESVSDISNLVASIREKIKRCDPLLLLVTANDLSMVQMVNVLSDVQLENSDAGSLRLVEYIQSVLVSTKLDNNKYDKETQDKIIMEILSDIEELYTKCQYFYFIWAAREFERGVFSDKEIEYIVESQLFSNVRGNRYQFQQLNDLATLILPHNSIMEEIYGISAKNFIEGLKKLEYALSSAKLDAFKTLTDELKKFQSKAVNKSQEELEDLFDEVREYTDSKSIMAKCFGYDLHDVKKVTNWGDKLVQSFSWKIGENADFFERSEYPGWPIQDLPVQKRPFININGVCYCFDYYNLFDNVYRILQKNIRLYNDKYATKWSNIQQGASEELVADKFKKLMPNANVYVGNYYPEANSLKKMDENDIMVICDDIIIIAEVKAGSFTYTPAITDFEAHKNSFNSLIGKADYQCIRTYEYIEKCDLVKFYTKDKKEKFEFERRKIRKIYSLCVTVDNFNVFEAKIEKTNFFNIANGTIAINIDDLDVYTFYFESELCFLHYLKHRQAATRLRTLMLTDELDHLGMYIDKNAYENFVYDNRDCTSFVAIGFREDIDKYFAGKHNPALHIDKPEQPIPEYINEILKYLESNNVPGRVKFAEFLLDLSYDTRVDFDEAVKNRIHREQELGRVTPVWFEGDFAYCAIVNIPNIQLLDKTFCKKYTYANMLERKYDNCWFIWLELNNAGKIVNIFAEELEYKNHSIDGFSDRELRELVDFVKKQRRKSGITMPSPRRKKIYPNDICPCGSGMKYKKCCGRTK</sequence>
<dbReference type="InterPro" id="IPR004027">
    <property type="entry name" value="SEC_C_motif"/>
</dbReference>
<gene>
    <name evidence="3" type="ORF">DW172_15000</name>
    <name evidence="2" type="ORF">DXC13_14160</name>
    <name evidence="1" type="ORF">DXD13_10325</name>
</gene>
<dbReference type="EMBL" id="QSQP01000012">
    <property type="protein sequence ID" value="RGK42047.1"/>
    <property type="molecule type" value="Genomic_DNA"/>
</dbReference>
<dbReference type="AlphaFoldDB" id="A0A3E4WQW2"/>
<dbReference type="EMBL" id="QRKN01000020">
    <property type="protein sequence ID" value="RHI17687.1"/>
    <property type="molecule type" value="Genomic_DNA"/>
</dbReference>
<dbReference type="Proteomes" id="UP000260717">
    <property type="component" value="Unassembled WGS sequence"/>
</dbReference>
<evidence type="ECO:0008006" key="7">
    <source>
        <dbReference type="Google" id="ProtNLM"/>
    </source>
</evidence>